<evidence type="ECO:0000256" key="1">
    <source>
        <dbReference type="ARBA" id="ARBA00004429"/>
    </source>
</evidence>
<sequence>MLIKNHAEVRPDGYLDRTPWFQFILLALLFSLWATAASLNDILITAFKSVFTLSDVATAFVQSAFYLGYFVIAIPAARVIRHFTYKTAIIIGLVLYIAGALLFLPASHAGTYAMFLVALFVLAVGLSFLETSANTYGSMMGPKRNSTQRLNIAQTFYPLGSILGIVMGKYLVFGAGDSLEEQLANAAPEQQAMIAEQALQAILQPYKVIIVILVVVLVAFLLTEFPSCKPRDTAHETHAGVLETLRYLFSKKDFVIGILTQFVYIGMQTAVWSFTIRLALEEDKSLNERAASTFMIISFALFFVGRGAASSLMSRFRAARILQVASVLGVLCMAYVVVVPGITSVYAAVASVLFFAPCWPTIYGKTLETITDARYRETGGAIIVMSIIGGAVQPVLQGLASDMIGSLRLSFVVPLLAYVIVLAYFTYMSGRGDDAVATQPA</sequence>
<dbReference type="SUPFAM" id="SSF103473">
    <property type="entry name" value="MFS general substrate transporter"/>
    <property type="match status" value="1"/>
</dbReference>
<keyword evidence="3 6" id="KW-0812">Transmembrane</keyword>
<evidence type="ECO:0000256" key="5">
    <source>
        <dbReference type="ARBA" id="ARBA00023136"/>
    </source>
</evidence>
<feature type="transmembrane region" description="Helical" evidence="6">
    <location>
        <begin position="150"/>
        <end position="173"/>
    </location>
</feature>
<dbReference type="PROSITE" id="PS50850">
    <property type="entry name" value="MFS"/>
    <property type="match status" value="1"/>
</dbReference>
<reference evidence="8 9" key="1">
    <citation type="submission" date="2019-06" db="EMBL/GenBank/DDBJ databases">
        <title>Sequencing the genomes of 1000 actinobacteria strains.</title>
        <authorList>
            <person name="Klenk H.-P."/>
        </authorList>
    </citation>
    <scope>NUCLEOTIDE SEQUENCE [LARGE SCALE GENOMIC DNA]</scope>
    <source>
        <strain evidence="8 9">DSM 8251</strain>
    </source>
</reference>
<evidence type="ECO:0000256" key="6">
    <source>
        <dbReference type="SAM" id="Phobius"/>
    </source>
</evidence>
<dbReference type="InterPro" id="IPR036259">
    <property type="entry name" value="MFS_trans_sf"/>
</dbReference>
<evidence type="ECO:0000313" key="9">
    <source>
        <dbReference type="Proteomes" id="UP000316196"/>
    </source>
</evidence>
<dbReference type="OrthoDB" id="9795150at2"/>
<feature type="transmembrane region" description="Helical" evidence="6">
    <location>
        <begin position="344"/>
        <end position="363"/>
    </location>
</feature>
<proteinExistence type="predicted"/>
<dbReference type="CDD" id="cd17394">
    <property type="entry name" value="MFS_FucP_like"/>
    <property type="match status" value="1"/>
</dbReference>
<feature type="transmembrane region" description="Helical" evidence="6">
    <location>
        <begin position="20"/>
        <end position="39"/>
    </location>
</feature>
<dbReference type="NCBIfam" id="TIGR00885">
    <property type="entry name" value="fucP"/>
    <property type="match status" value="1"/>
</dbReference>
<evidence type="ECO:0000256" key="3">
    <source>
        <dbReference type="ARBA" id="ARBA00022692"/>
    </source>
</evidence>
<dbReference type="Proteomes" id="UP000316196">
    <property type="component" value="Unassembled WGS sequence"/>
</dbReference>
<evidence type="ECO:0000256" key="2">
    <source>
        <dbReference type="ARBA" id="ARBA00022475"/>
    </source>
</evidence>
<dbReference type="InterPro" id="IPR011701">
    <property type="entry name" value="MFS"/>
</dbReference>
<comment type="caution">
    <text evidence="8">The sequence shown here is derived from an EMBL/GenBank/DDBJ whole genome shotgun (WGS) entry which is preliminary data.</text>
</comment>
<feature type="transmembrane region" description="Helical" evidence="6">
    <location>
        <begin position="254"/>
        <end position="278"/>
    </location>
</feature>
<dbReference type="InterPro" id="IPR050375">
    <property type="entry name" value="MFS_TsgA-like"/>
</dbReference>
<protein>
    <submittedName>
        <fullName evidence="8">FHS family L-fucose permease-like MFS transporter</fullName>
    </submittedName>
</protein>
<feature type="transmembrane region" description="Helical" evidence="6">
    <location>
        <begin position="408"/>
        <end position="427"/>
    </location>
</feature>
<dbReference type="EMBL" id="VFOR01000001">
    <property type="protein sequence ID" value="TQL62580.1"/>
    <property type="molecule type" value="Genomic_DNA"/>
</dbReference>
<keyword evidence="2" id="KW-1003">Cell membrane</keyword>
<accession>A0A542ZQU4</accession>
<feature type="domain" description="Major facilitator superfamily (MFS) profile" evidence="7">
    <location>
        <begin position="22"/>
        <end position="433"/>
    </location>
</feature>
<feature type="transmembrane region" description="Helical" evidence="6">
    <location>
        <begin position="59"/>
        <end position="80"/>
    </location>
</feature>
<dbReference type="InterPro" id="IPR005275">
    <property type="entry name" value="Lfuc_symporter_FucP"/>
</dbReference>
<keyword evidence="4 6" id="KW-1133">Transmembrane helix</keyword>
<feature type="transmembrane region" description="Helical" evidence="6">
    <location>
        <begin position="206"/>
        <end position="223"/>
    </location>
</feature>
<dbReference type="RefSeq" id="WP_142092403.1">
    <property type="nucleotide sequence ID" value="NZ_BAAAMD010000001.1"/>
</dbReference>
<evidence type="ECO:0000256" key="4">
    <source>
        <dbReference type="ARBA" id="ARBA00022989"/>
    </source>
</evidence>
<dbReference type="PANTHER" id="PTHR43702">
    <property type="entry name" value="L-FUCOSE-PROTON SYMPORTER"/>
    <property type="match status" value="1"/>
</dbReference>
<dbReference type="Pfam" id="PF07690">
    <property type="entry name" value="MFS_1"/>
    <property type="match status" value="1"/>
</dbReference>
<feature type="transmembrane region" description="Helical" evidence="6">
    <location>
        <begin position="87"/>
        <end position="106"/>
    </location>
</feature>
<dbReference type="Gene3D" id="1.20.1250.20">
    <property type="entry name" value="MFS general substrate transporter like domains"/>
    <property type="match status" value="2"/>
</dbReference>
<feature type="transmembrane region" description="Helical" evidence="6">
    <location>
        <begin position="375"/>
        <end position="396"/>
    </location>
</feature>
<name>A0A542ZQU4_9ACTN</name>
<comment type="subcellular location">
    <subcellularLocation>
        <location evidence="1">Cell inner membrane</location>
        <topology evidence="1">Multi-pass membrane protein</topology>
    </subcellularLocation>
</comment>
<dbReference type="AlphaFoldDB" id="A0A542ZQU4"/>
<dbReference type="GO" id="GO:0015535">
    <property type="term" value="F:fucose:proton symporter activity"/>
    <property type="evidence" value="ECO:0007669"/>
    <property type="project" value="InterPro"/>
</dbReference>
<dbReference type="InterPro" id="IPR020846">
    <property type="entry name" value="MFS_dom"/>
</dbReference>
<gene>
    <name evidence="8" type="ORF">FB460_0364</name>
</gene>
<feature type="transmembrane region" description="Helical" evidence="6">
    <location>
        <begin position="112"/>
        <end position="129"/>
    </location>
</feature>
<keyword evidence="5 6" id="KW-0472">Membrane</keyword>
<evidence type="ECO:0000259" key="7">
    <source>
        <dbReference type="PROSITE" id="PS50850"/>
    </source>
</evidence>
<evidence type="ECO:0000313" key="8">
    <source>
        <dbReference type="EMBL" id="TQL62580.1"/>
    </source>
</evidence>
<dbReference type="GO" id="GO:0005886">
    <property type="term" value="C:plasma membrane"/>
    <property type="evidence" value="ECO:0007669"/>
    <property type="project" value="UniProtKB-SubCell"/>
</dbReference>
<dbReference type="PANTHER" id="PTHR43702:SF11">
    <property type="entry name" value="L-FUCOSE-PROTON SYMPORTER"/>
    <property type="match status" value="1"/>
</dbReference>
<keyword evidence="9" id="KW-1185">Reference proteome</keyword>
<feature type="transmembrane region" description="Helical" evidence="6">
    <location>
        <begin position="290"/>
        <end position="309"/>
    </location>
</feature>
<organism evidence="8 9">
    <name type="scientific">Propioniferax innocua</name>
    <dbReference type="NCBI Taxonomy" id="1753"/>
    <lineage>
        <taxon>Bacteria</taxon>
        <taxon>Bacillati</taxon>
        <taxon>Actinomycetota</taxon>
        <taxon>Actinomycetes</taxon>
        <taxon>Propionibacteriales</taxon>
        <taxon>Propionibacteriaceae</taxon>
        <taxon>Propioniferax</taxon>
    </lineage>
</organism>